<dbReference type="EMBL" id="JAZHBO010000001">
    <property type="protein sequence ID" value="MEF2155174.1"/>
    <property type="molecule type" value="Genomic_DNA"/>
</dbReference>
<dbReference type="SUPFAM" id="SSF46626">
    <property type="entry name" value="Cytochrome c"/>
    <property type="match status" value="1"/>
</dbReference>
<keyword evidence="4" id="KW-0249">Electron transport</keyword>
<keyword evidence="7" id="KW-0812">Transmembrane</keyword>
<dbReference type="PANTHER" id="PTHR40942:SF2">
    <property type="entry name" value="CYTOCHROME-RELATED"/>
    <property type="match status" value="1"/>
</dbReference>
<evidence type="ECO:0000256" key="6">
    <source>
        <dbReference type="PROSITE-ProRule" id="PRU00433"/>
    </source>
</evidence>
<evidence type="ECO:0000256" key="5">
    <source>
        <dbReference type="ARBA" id="ARBA00023004"/>
    </source>
</evidence>
<dbReference type="RefSeq" id="WP_331703272.1">
    <property type="nucleotide sequence ID" value="NZ_JAZHBO010000001.1"/>
</dbReference>
<comment type="caution">
    <text evidence="9">The sequence shown here is derived from an EMBL/GenBank/DDBJ whole genome shotgun (WGS) entry which is preliminary data.</text>
</comment>
<proteinExistence type="predicted"/>
<evidence type="ECO:0000313" key="10">
    <source>
        <dbReference type="Proteomes" id="UP001356170"/>
    </source>
</evidence>
<dbReference type="PROSITE" id="PS51007">
    <property type="entry name" value="CYTC"/>
    <property type="match status" value="1"/>
</dbReference>
<organism evidence="9 10">
    <name type="scientific">Aquilutibacter rugosus</name>
    <dbReference type="NCBI Taxonomy" id="3115820"/>
    <lineage>
        <taxon>Bacteria</taxon>
        <taxon>Pseudomonadati</taxon>
        <taxon>Pseudomonadota</taxon>
        <taxon>Gammaproteobacteria</taxon>
        <taxon>Lysobacterales</taxon>
        <taxon>Lysobacteraceae</taxon>
        <taxon>Aquilutibacter</taxon>
    </lineage>
</organism>
<dbReference type="InterPro" id="IPR009056">
    <property type="entry name" value="Cyt_c-like_dom"/>
</dbReference>
<dbReference type="InterPro" id="IPR002323">
    <property type="entry name" value="Cyt_CIE"/>
</dbReference>
<keyword evidence="1" id="KW-0813">Transport</keyword>
<dbReference type="Proteomes" id="UP001356170">
    <property type="component" value="Unassembled WGS sequence"/>
</dbReference>
<evidence type="ECO:0000256" key="3">
    <source>
        <dbReference type="ARBA" id="ARBA00022723"/>
    </source>
</evidence>
<keyword evidence="7" id="KW-1133">Transmembrane helix</keyword>
<dbReference type="Pfam" id="PF13442">
    <property type="entry name" value="Cytochrome_CBB3"/>
    <property type="match status" value="1"/>
</dbReference>
<dbReference type="Gene3D" id="1.10.760.10">
    <property type="entry name" value="Cytochrome c-like domain"/>
    <property type="match status" value="1"/>
</dbReference>
<sequence length="169" mass="17557">MRNYDLEFLKRFSLVILFLLAVMVALIFAGIHLGKSIPPEVSKSAQQQTVNRIAPTGSVYAGAEGDLRKQAAADAALARAKANVAFGGTLDGKVIYDGLCGACHKSGSGGAPTLAGGQFKARLAKGEETLIKHAIEGFTGAAGVMPARGGNPSVSDEQIKATVEWMLAQ</sequence>
<keyword evidence="5 6" id="KW-0408">Iron</keyword>
<keyword evidence="7" id="KW-0472">Membrane</keyword>
<evidence type="ECO:0000259" key="8">
    <source>
        <dbReference type="PROSITE" id="PS51007"/>
    </source>
</evidence>
<evidence type="ECO:0000256" key="2">
    <source>
        <dbReference type="ARBA" id="ARBA00022617"/>
    </source>
</evidence>
<gene>
    <name evidence="9" type="ORF">V3390_02865</name>
</gene>
<dbReference type="PANTHER" id="PTHR40942">
    <property type="match status" value="1"/>
</dbReference>
<name>A0ABU7UX77_9GAMM</name>
<feature type="transmembrane region" description="Helical" evidence="7">
    <location>
        <begin position="12"/>
        <end position="33"/>
    </location>
</feature>
<reference evidence="9 10" key="1">
    <citation type="submission" date="2024-01" db="EMBL/GenBank/DDBJ databases">
        <title>Novel species of the genus Luteimonas isolated from rivers.</title>
        <authorList>
            <person name="Lu H."/>
        </authorList>
    </citation>
    <scope>NUCLEOTIDE SEQUENCE [LARGE SCALE GENOMIC DNA]</scope>
    <source>
        <strain evidence="9 10">FXH3W</strain>
    </source>
</reference>
<keyword evidence="10" id="KW-1185">Reference proteome</keyword>
<evidence type="ECO:0000256" key="7">
    <source>
        <dbReference type="SAM" id="Phobius"/>
    </source>
</evidence>
<dbReference type="PRINTS" id="PR00607">
    <property type="entry name" value="CYTCHROMECIE"/>
</dbReference>
<accession>A0ABU7UX77</accession>
<feature type="domain" description="Cytochrome c" evidence="8">
    <location>
        <begin position="87"/>
        <end position="169"/>
    </location>
</feature>
<keyword evidence="3 6" id="KW-0479">Metal-binding</keyword>
<dbReference type="InterPro" id="IPR036909">
    <property type="entry name" value="Cyt_c-like_dom_sf"/>
</dbReference>
<evidence type="ECO:0000256" key="4">
    <source>
        <dbReference type="ARBA" id="ARBA00022982"/>
    </source>
</evidence>
<keyword evidence="2 6" id="KW-0349">Heme</keyword>
<evidence type="ECO:0000313" key="9">
    <source>
        <dbReference type="EMBL" id="MEF2155174.1"/>
    </source>
</evidence>
<protein>
    <submittedName>
        <fullName evidence="9">C-type cytochrome</fullName>
    </submittedName>
</protein>
<evidence type="ECO:0000256" key="1">
    <source>
        <dbReference type="ARBA" id="ARBA00022448"/>
    </source>
</evidence>